<evidence type="ECO:0000259" key="2">
    <source>
        <dbReference type="PROSITE" id="PS50093"/>
    </source>
</evidence>
<proteinExistence type="predicted"/>
<dbReference type="SMART" id="SM00089">
    <property type="entry name" value="PKD"/>
    <property type="match status" value="2"/>
</dbReference>
<evidence type="ECO:0000256" key="1">
    <source>
        <dbReference type="SAM" id="MobiDB-lite"/>
    </source>
</evidence>
<dbReference type="GO" id="GO:0004553">
    <property type="term" value="F:hydrolase activity, hydrolyzing O-glycosyl compounds"/>
    <property type="evidence" value="ECO:0007669"/>
    <property type="project" value="InterPro"/>
</dbReference>
<feature type="compositionally biased region" description="Low complexity" evidence="1">
    <location>
        <begin position="353"/>
        <end position="366"/>
    </location>
</feature>
<dbReference type="InterPro" id="IPR035986">
    <property type="entry name" value="PKD_dom_sf"/>
</dbReference>
<gene>
    <name evidence="3" type="ORF">HUG10_06775</name>
</gene>
<dbReference type="RefSeq" id="WP_179168841.1">
    <property type="nucleotide sequence ID" value="NZ_CP058529.1"/>
</dbReference>
<dbReference type="PROSITE" id="PS00018">
    <property type="entry name" value="EF_HAND_1"/>
    <property type="match status" value="1"/>
</dbReference>
<dbReference type="InterPro" id="IPR022409">
    <property type="entry name" value="PKD/Chitinase_dom"/>
</dbReference>
<feature type="domain" description="PKD" evidence="2">
    <location>
        <begin position="353"/>
        <end position="436"/>
    </location>
</feature>
<dbReference type="SUPFAM" id="SSF49299">
    <property type="entry name" value="PKD domain"/>
    <property type="match status" value="2"/>
</dbReference>
<dbReference type="Gene3D" id="1.10.1330.10">
    <property type="entry name" value="Dockerin domain"/>
    <property type="match status" value="1"/>
</dbReference>
<feature type="compositionally biased region" description="Low complexity" evidence="1">
    <location>
        <begin position="131"/>
        <end position="156"/>
    </location>
</feature>
<dbReference type="AlphaFoldDB" id="A0A7D5GB75"/>
<feature type="region of interest" description="Disordered" evidence="1">
    <location>
        <begin position="295"/>
        <end position="401"/>
    </location>
</feature>
<keyword evidence="4" id="KW-1185">Reference proteome</keyword>
<dbReference type="SUPFAM" id="SSF63446">
    <property type="entry name" value="Type I dockerin domain"/>
    <property type="match status" value="1"/>
</dbReference>
<dbReference type="InterPro" id="IPR018247">
    <property type="entry name" value="EF_Hand_1_Ca_BS"/>
</dbReference>
<dbReference type="InterPro" id="IPR013783">
    <property type="entry name" value="Ig-like_fold"/>
</dbReference>
<dbReference type="InterPro" id="IPR002105">
    <property type="entry name" value="Dockerin_1_rpt"/>
</dbReference>
<dbReference type="OrthoDB" id="326099at2157"/>
<accession>A0A7D5GB75</accession>
<dbReference type="EMBL" id="CP058529">
    <property type="protein sequence ID" value="QLG27266.1"/>
    <property type="molecule type" value="Genomic_DNA"/>
</dbReference>
<dbReference type="GeneID" id="56028522"/>
<dbReference type="PROSITE" id="PS50093">
    <property type="entry name" value="PKD"/>
    <property type="match status" value="2"/>
</dbReference>
<dbReference type="PROSITE" id="PS51318">
    <property type="entry name" value="TAT"/>
    <property type="match status" value="1"/>
</dbReference>
<dbReference type="InterPro" id="IPR011635">
    <property type="entry name" value="CARDB"/>
</dbReference>
<dbReference type="CDD" id="cd00146">
    <property type="entry name" value="PKD"/>
    <property type="match status" value="2"/>
</dbReference>
<feature type="region of interest" description="Disordered" evidence="1">
    <location>
        <begin position="421"/>
        <end position="451"/>
    </location>
</feature>
<dbReference type="Gene3D" id="2.60.40.10">
    <property type="entry name" value="Immunoglobulins"/>
    <property type="match status" value="3"/>
</dbReference>
<organism evidence="3 4">
    <name type="scientific">Halorarum halophilum</name>
    <dbReference type="NCBI Taxonomy" id="2743090"/>
    <lineage>
        <taxon>Archaea</taxon>
        <taxon>Methanobacteriati</taxon>
        <taxon>Methanobacteriota</taxon>
        <taxon>Stenosarchaea group</taxon>
        <taxon>Halobacteria</taxon>
        <taxon>Halobacteriales</taxon>
        <taxon>Haloferacaceae</taxon>
        <taxon>Halorarum</taxon>
    </lineage>
</organism>
<feature type="region of interest" description="Disordered" evidence="1">
    <location>
        <begin position="119"/>
        <end position="189"/>
    </location>
</feature>
<dbReference type="InterPro" id="IPR000601">
    <property type="entry name" value="PKD_dom"/>
</dbReference>
<dbReference type="Pfam" id="PF07705">
    <property type="entry name" value="CARDB"/>
    <property type="match status" value="1"/>
</dbReference>
<dbReference type="InterPro" id="IPR036439">
    <property type="entry name" value="Dockerin_dom_sf"/>
</dbReference>
<dbReference type="GO" id="GO:0000272">
    <property type="term" value="P:polysaccharide catabolic process"/>
    <property type="evidence" value="ECO:0007669"/>
    <property type="project" value="InterPro"/>
</dbReference>
<dbReference type="KEGG" id="halg:HUG10_06775"/>
<dbReference type="Proteomes" id="UP000509750">
    <property type="component" value="Chromosome"/>
</dbReference>
<evidence type="ECO:0000313" key="4">
    <source>
        <dbReference type="Proteomes" id="UP000509750"/>
    </source>
</evidence>
<feature type="compositionally biased region" description="Polar residues" evidence="1">
    <location>
        <begin position="164"/>
        <end position="180"/>
    </location>
</feature>
<name>A0A7D5GB75_9EURY</name>
<feature type="domain" description="PKD" evidence="2">
    <location>
        <begin position="164"/>
        <end position="244"/>
    </location>
</feature>
<sequence length="654" mass="66777">MNETARRRFRKTMAALVALGLVLSVLGPVGTVAAQPSVSVTQSVDSTTIAPGETVTITTEFTVSELNAPQLSATTPDGWEIESQSATGPVAYNDGTWTWLAGDDDGVNVSYTVEYTVSVPDDADPGEYTISADGSALSPSDSSATSDSATTTVTVAEPDENEPPTASFTSSPDSPETGEQVSFDASASTDDSAITSYEWDFDDGTTATGASATHTYDSAGDYDVTLTVTDDDGETDTATQTVSVGEAASPASFQLSALDVESPVTQGDTATVTATVENVGDESATQTVALEIDGTETDSQDVTLDGGASQQVSFDVDTTDLSTGDHDVTVSTEDDSASDTLAVSEEPPENLNPSAALDSSPSAPEPGETVTFDASASNDPDGAITSYEWDFDGDGTADATGEQVTTSFDSAGDYDVTLTVTDDDGETDTATQTVSVSEAPDGDGPATTVSLSPESDLVAVDQSTEYDVVVDDTDGGVGAYELTITVEDPSVASITGVDLAGVSDEELTDVQIADDGSSVTIEAVLVDTEDDGSATLGTVTVQANAEGTSDLSLNVSDLGTEAGESYDVTGTNGASLTASTLVVGNSENPAQDLDGDGDYEDINGDGTVDLLDVQTLFADRDGPAASNSPEAFDYNGDGEFTLSDIQALFAQEMA</sequence>
<dbReference type="Pfam" id="PF18911">
    <property type="entry name" value="PKD_4"/>
    <property type="match status" value="2"/>
</dbReference>
<protein>
    <submittedName>
        <fullName evidence="3">PKD domain-containing protein</fullName>
    </submittedName>
</protein>
<reference evidence="3 4" key="1">
    <citation type="submission" date="2020-07" db="EMBL/GenBank/DDBJ databases">
        <title>Gai3-2, isolated from salt lake.</title>
        <authorList>
            <person name="Cui H."/>
            <person name="Shi X."/>
        </authorList>
    </citation>
    <scope>NUCLEOTIDE SEQUENCE [LARGE SCALE GENOMIC DNA]</scope>
    <source>
        <strain evidence="3 4">Gai3-2</strain>
    </source>
</reference>
<evidence type="ECO:0000313" key="3">
    <source>
        <dbReference type="EMBL" id="QLG27266.1"/>
    </source>
</evidence>
<dbReference type="Pfam" id="PF00404">
    <property type="entry name" value="Dockerin_1"/>
    <property type="match status" value="1"/>
</dbReference>
<dbReference type="InterPro" id="IPR006311">
    <property type="entry name" value="TAT_signal"/>
</dbReference>